<accession>A0A0Q0CB90</accession>
<dbReference type="EMBL" id="LJRM01000030">
    <property type="protein sequence ID" value="KPY89001.1"/>
    <property type="molecule type" value="Genomic_DNA"/>
</dbReference>
<comment type="caution">
    <text evidence="1">The sequence shown here is derived from an EMBL/GenBank/DDBJ whole genome shotgun (WGS) entry which is preliminary data.</text>
</comment>
<proteinExistence type="predicted"/>
<reference evidence="1 2" key="1">
    <citation type="submission" date="2015-09" db="EMBL/GenBank/DDBJ databases">
        <title>Genome announcement of multiple Pseudomonas syringae strains.</title>
        <authorList>
            <person name="Thakur S."/>
            <person name="Wang P.W."/>
            <person name="Gong Y."/>
            <person name="Weir B.S."/>
            <person name="Guttman D.S."/>
        </authorList>
    </citation>
    <scope>NUCLEOTIDE SEQUENCE [LARGE SCALE GENOMIC DNA]</scope>
    <source>
        <strain evidence="1 2">ICMP4091</strain>
    </source>
</reference>
<dbReference type="Proteomes" id="UP000050474">
    <property type="component" value="Unassembled WGS sequence"/>
</dbReference>
<organism evidence="1 2">
    <name type="scientific">Pseudomonas syringae pv. tagetis</name>
    <dbReference type="NCBI Taxonomy" id="129140"/>
    <lineage>
        <taxon>Bacteria</taxon>
        <taxon>Pseudomonadati</taxon>
        <taxon>Pseudomonadota</taxon>
        <taxon>Gammaproteobacteria</taxon>
        <taxon>Pseudomonadales</taxon>
        <taxon>Pseudomonadaceae</taxon>
        <taxon>Pseudomonas</taxon>
    </lineage>
</organism>
<sequence>MLPVSRLKKLSMLTERAPKAKGGVKKLIVSGSDRSDFQFHDTNFTVSGQKISYKCLLTISAPVQVASCTADTPVMRR</sequence>
<evidence type="ECO:0000313" key="1">
    <source>
        <dbReference type="EMBL" id="KPY89001.1"/>
    </source>
</evidence>
<name>A0A0Q0CB90_9PSED</name>
<dbReference type="AlphaFoldDB" id="A0A0Q0CB90"/>
<dbReference type="STRING" id="129140.ALO44_101232"/>
<protein>
    <submittedName>
        <fullName evidence="1">Uncharacterized protein</fullName>
    </submittedName>
</protein>
<evidence type="ECO:0000313" key="2">
    <source>
        <dbReference type="Proteomes" id="UP000050474"/>
    </source>
</evidence>
<gene>
    <name evidence="1" type="ORF">ALO44_101232</name>
</gene>